<dbReference type="EMBL" id="JAEPRA010000004">
    <property type="protein sequence ID" value="KAG2187030.1"/>
    <property type="molecule type" value="Genomic_DNA"/>
</dbReference>
<name>A0A8H7Q7M6_9FUNG</name>
<reference evidence="2" key="1">
    <citation type="submission" date="2020-12" db="EMBL/GenBank/DDBJ databases">
        <title>Metabolic potential, ecology and presence of endohyphal bacteria is reflected in genomic diversity of Mucoromycotina.</title>
        <authorList>
            <person name="Muszewska A."/>
            <person name="Okrasinska A."/>
            <person name="Steczkiewicz K."/>
            <person name="Drgas O."/>
            <person name="Orlowska M."/>
            <person name="Perlinska-Lenart U."/>
            <person name="Aleksandrzak-Piekarczyk T."/>
            <person name="Szatraj K."/>
            <person name="Zielenkiewicz U."/>
            <person name="Pilsyk S."/>
            <person name="Malc E."/>
            <person name="Mieczkowski P."/>
            <person name="Kruszewska J.S."/>
            <person name="Biernat P."/>
            <person name="Pawlowska J."/>
        </authorList>
    </citation>
    <scope>NUCLEOTIDE SEQUENCE</scope>
    <source>
        <strain evidence="2">WA0000051536</strain>
    </source>
</reference>
<evidence type="ECO:0000259" key="1">
    <source>
        <dbReference type="PROSITE" id="PS50011"/>
    </source>
</evidence>
<accession>A0A8H7Q7M6</accession>
<dbReference type="AlphaFoldDB" id="A0A8H7Q7M6"/>
<dbReference type="PANTHER" id="PTHR46866">
    <property type="entry name" value="GH12955P"/>
    <property type="match status" value="1"/>
</dbReference>
<dbReference type="OrthoDB" id="26681at2759"/>
<sequence length="155" mass="17087">DPTHQGGTEEHLPSNAAYSSVPGKAQLDRYHQSTSNLAEVFAIVESDIAYYFIASYKGTTLQDLITYNPGILSSNMKKSFVVYQLLRAIAGLHSRGFVHGALRASNIFIDENLWLQLAGLEFSVNPNNYDIDAMNSSIPKCKIIPLETYIAVGVF</sequence>
<evidence type="ECO:0000313" key="2">
    <source>
        <dbReference type="EMBL" id="KAG2187030.1"/>
    </source>
</evidence>
<dbReference type="PROSITE" id="PS50011">
    <property type="entry name" value="PROTEIN_KINASE_DOM"/>
    <property type="match status" value="1"/>
</dbReference>
<dbReference type="GO" id="GO:0005524">
    <property type="term" value="F:ATP binding"/>
    <property type="evidence" value="ECO:0007669"/>
    <property type="project" value="InterPro"/>
</dbReference>
<dbReference type="Gene3D" id="1.10.510.10">
    <property type="entry name" value="Transferase(Phosphotransferase) domain 1"/>
    <property type="match status" value="1"/>
</dbReference>
<comment type="caution">
    <text evidence="2">The sequence shown here is derived from an EMBL/GenBank/DDBJ whole genome shotgun (WGS) entry which is preliminary data.</text>
</comment>
<dbReference type="PANTHER" id="PTHR46866:SF1">
    <property type="entry name" value="GH12955P"/>
    <property type="match status" value="1"/>
</dbReference>
<dbReference type="Pfam" id="PF00069">
    <property type="entry name" value="Pkinase"/>
    <property type="match status" value="1"/>
</dbReference>
<gene>
    <name evidence="2" type="ORF">INT44_003258</name>
</gene>
<dbReference type="InterPro" id="IPR011009">
    <property type="entry name" value="Kinase-like_dom_sf"/>
</dbReference>
<organism evidence="2 3">
    <name type="scientific">Umbelopsis vinacea</name>
    <dbReference type="NCBI Taxonomy" id="44442"/>
    <lineage>
        <taxon>Eukaryota</taxon>
        <taxon>Fungi</taxon>
        <taxon>Fungi incertae sedis</taxon>
        <taxon>Mucoromycota</taxon>
        <taxon>Mucoromycotina</taxon>
        <taxon>Umbelopsidomycetes</taxon>
        <taxon>Umbelopsidales</taxon>
        <taxon>Umbelopsidaceae</taxon>
        <taxon>Umbelopsis</taxon>
    </lineage>
</organism>
<feature type="domain" description="Protein kinase" evidence="1">
    <location>
        <begin position="1"/>
        <end position="155"/>
    </location>
</feature>
<dbReference type="Proteomes" id="UP000612746">
    <property type="component" value="Unassembled WGS sequence"/>
</dbReference>
<evidence type="ECO:0000313" key="3">
    <source>
        <dbReference type="Proteomes" id="UP000612746"/>
    </source>
</evidence>
<proteinExistence type="predicted"/>
<dbReference type="SUPFAM" id="SSF56112">
    <property type="entry name" value="Protein kinase-like (PK-like)"/>
    <property type="match status" value="1"/>
</dbReference>
<dbReference type="GO" id="GO:0004672">
    <property type="term" value="F:protein kinase activity"/>
    <property type="evidence" value="ECO:0007669"/>
    <property type="project" value="InterPro"/>
</dbReference>
<dbReference type="InterPro" id="IPR000719">
    <property type="entry name" value="Prot_kinase_dom"/>
</dbReference>
<protein>
    <recommendedName>
        <fullName evidence="1">Protein kinase domain-containing protein</fullName>
    </recommendedName>
</protein>
<feature type="non-terminal residue" evidence="2">
    <location>
        <position position="1"/>
    </location>
</feature>
<keyword evidence="3" id="KW-1185">Reference proteome</keyword>